<feature type="transmembrane region" description="Helical" evidence="1">
    <location>
        <begin position="6"/>
        <end position="28"/>
    </location>
</feature>
<sequence length="208" mass="23401">MDYVVTIFGLISFMALLALIGLTITWIIGAKVKNETTKKVGKIGTICTAIITIISFGLAVATDSIYEQKLADDRRTFRKYAGKFKNDYYSASLSIEKASNNIADDWYDALGEDNMGTLVAISAASQSKSSVKKELDRLKTDITFLKVNDTNDMDMNYKDFQKAYNELYSFYSLTYDPLGESYSSYQSKTTKYDESVAKYLNEINSFTN</sequence>
<protein>
    <submittedName>
        <fullName evidence="2">Uncharacterized protein</fullName>
    </submittedName>
</protein>
<keyword evidence="1" id="KW-1133">Transmembrane helix</keyword>
<evidence type="ECO:0000313" key="3">
    <source>
        <dbReference type="Proteomes" id="UP000824013"/>
    </source>
</evidence>
<dbReference type="EMBL" id="DXCM01000001">
    <property type="protein sequence ID" value="HIY91319.1"/>
    <property type="molecule type" value="Genomic_DNA"/>
</dbReference>
<reference evidence="2" key="2">
    <citation type="submission" date="2021-04" db="EMBL/GenBank/DDBJ databases">
        <authorList>
            <person name="Gilroy R."/>
        </authorList>
    </citation>
    <scope>NUCLEOTIDE SEQUENCE</scope>
    <source>
        <strain evidence="2">3204</strain>
    </source>
</reference>
<dbReference type="AlphaFoldDB" id="A0A9D2CKY4"/>
<evidence type="ECO:0000256" key="1">
    <source>
        <dbReference type="SAM" id="Phobius"/>
    </source>
</evidence>
<feature type="transmembrane region" description="Helical" evidence="1">
    <location>
        <begin position="40"/>
        <end position="61"/>
    </location>
</feature>
<reference evidence="2" key="1">
    <citation type="journal article" date="2021" name="PeerJ">
        <title>Extensive microbial diversity within the chicken gut microbiome revealed by metagenomics and culture.</title>
        <authorList>
            <person name="Gilroy R."/>
            <person name="Ravi A."/>
            <person name="Getino M."/>
            <person name="Pursley I."/>
            <person name="Horton D.L."/>
            <person name="Alikhan N.F."/>
            <person name="Baker D."/>
            <person name="Gharbi K."/>
            <person name="Hall N."/>
            <person name="Watson M."/>
            <person name="Adriaenssens E.M."/>
            <person name="Foster-Nyarko E."/>
            <person name="Jarju S."/>
            <person name="Secka A."/>
            <person name="Antonio M."/>
            <person name="Oren A."/>
            <person name="Chaudhuri R.R."/>
            <person name="La Ragione R."/>
            <person name="Hildebrand F."/>
            <person name="Pallen M.J."/>
        </authorList>
    </citation>
    <scope>NUCLEOTIDE SEQUENCE</scope>
    <source>
        <strain evidence="2">3204</strain>
    </source>
</reference>
<name>A0A9D2CKY4_9LACO</name>
<gene>
    <name evidence="2" type="ORF">H9820_00055</name>
</gene>
<dbReference type="Proteomes" id="UP000824013">
    <property type="component" value="Unassembled WGS sequence"/>
</dbReference>
<keyword evidence="1" id="KW-0472">Membrane</keyword>
<comment type="caution">
    <text evidence="2">The sequence shown here is derived from an EMBL/GenBank/DDBJ whole genome shotgun (WGS) entry which is preliminary data.</text>
</comment>
<evidence type="ECO:0000313" key="2">
    <source>
        <dbReference type="EMBL" id="HIY91319.1"/>
    </source>
</evidence>
<organism evidence="2 3">
    <name type="scientific">Candidatus Companilactobacillus pullicola</name>
    <dbReference type="NCBI Taxonomy" id="2838523"/>
    <lineage>
        <taxon>Bacteria</taxon>
        <taxon>Bacillati</taxon>
        <taxon>Bacillota</taxon>
        <taxon>Bacilli</taxon>
        <taxon>Lactobacillales</taxon>
        <taxon>Lactobacillaceae</taxon>
        <taxon>Companilactobacillus</taxon>
    </lineage>
</organism>
<proteinExistence type="predicted"/>
<accession>A0A9D2CKY4</accession>
<keyword evidence="1" id="KW-0812">Transmembrane</keyword>